<evidence type="ECO:0008006" key="4">
    <source>
        <dbReference type="Google" id="ProtNLM"/>
    </source>
</evidence>
<name>A0A2G9GVX3_9LAMI</name>
<dbReference type="STRING" id="429701.A0A2G9GVX3"/>
<organism evidence="2 3">
    <name type="scientific">Handroanthus impetiginosus</name>
    <dbReference type="NCBI Taxonomy" id="429701"/>
    <lineage>
        <taxon>Eukaryota</taxon>
        <taxon>Viridiplantae</taxon>
        <taxon>Streptophyta</taxon>
        <taxon>Embryophyta</taxon>
        <taxon>Tracheophyta</taxon>
        <taxon>Spermatophyta</taxon>
        <taxon>Magnoliopsida</taxon>
        <taxon>eudicotyledons</taxon>
        <taxon>Gunneridae</taxon>
        <taxon>Pentapetalae</taxon>
        <taxon>asterids</taxon>
        <taxon>lamiids</taxon>
        <taxon>Lamiales</taxon>
        <taxon>Bignoniaceae</taxon>
        <taxon>Crescentiina</taxon>
        <taxon>Tabebuia alliance</taxon>
        <taxon>Handroanthus</taxon>
    </lineage>
</organism>
<dbReference type="Proteomes" id="UP000231279">
    <property type="component" value="Unassembled WGS sequence"/>
</dbReference>
<protein>
    <recommendedName>
        <fullName evidence="4">Protein LNK2</fullName>
    </recommendedName>
</protein>
<dbReference type="PANTHER" id="PTHR33334">
    <property type="entry name" value="PROTEIN LNK1"/>
    <property type="match status" value="1"/>
</dbReference>
<accession>A0A2G9GVX3</accession>
<feature type="region of interest" description="Disordered" evidence="1">
    <location>
        <begin position="329"/>
        <end position="379"/>
    </location>
</feature>
<dbReference type="AlphaFoldDB" id="A0A2G9GVX3"/>
<sequence length="379" mass="41805">MHDLSGTWTSSGSPLQHVNGQYTHSMVNPCPPLVLTQQVHLPRPEPFQQKHFPGAPFTSPLYGNMVNRYPATHVLGKFHPGEGSHELVSSGYEVIPPATANALKNSEDAVVKPLAMTPKEKIEKLRRRQQMRAILAIQKQQLQFGNQGSVSEHSSMEGGKIEVDESLGSFPSLEANSPIEQDDSNTISMAFDNCSVEESVLYRLQDTIAKLDIRIRLCIRDSLFRLAQSATQRQYPNDTSSTSVSGRDEVLGNKDTVSHERFARMPDVETDTNPIDRTVAHLLFHRPLEFTGKPAETPESPASANLPYERKANSSKSLAKGYFPETFNNTLMTSPQGPKSPVIFSEGDQSKNGPSFLTSDNASNNENIDVGQTKIETSK</sequence>
<proteinExistence type="predicted"/>
<feature type="region of interest" description="Disordered" evidence="1">
    <location>
        <begin position="291"/>
        <end position="311"/>
    </location>
</feature>
<feature type="compositionally biased region" description="Polar residues" evidence="1">
    <location>
        <begin position="231"/>
        <end position="245"/>
    </location>
</feature>
<gene>
    <name evidence="2" type="ORF">CDL12_18025</name>
</gene>
<feature type="compositionally biased region" description="Polar residues" evidence="1">
    <location>
        <begin position="350"/>
        <end position="367"/>
    </location>
</feature>
<dbReference type="GO" id="GO:0007623">
    <property type="term" value="P:circadian rhythm"/>
    <property type="evidence" value="ECO:0007669"/>
    <property type="project" value="InterPro"/>
</dbReference>
<evidence type="ECO:0000256" key="1">
    <source>
        <dbReference type="SAM" id="MobiDB-lite"/>
    </source>
</evidence>
<evidence type="ECO:0000313" key="3">
    <source>
        <dbReference type="Proteomes" id="UP000231279"/>
    </source>
</evidence>
<feature type="region of interest" description="Disordered" evidence="1">
    <location>
        <begin position="231"/>
        <end position="272"/>
    </location>
</feature>
<dbReference type="EMBL" id="NKXS01003546">
    <property type="protein sequence ID" value="PIN09392.1"/>
    <property type="molecule type" value="Genomic_DNA"/>
</dbReference>
<evidence type="ECO:0000313" key="2">
    <source>
        <dbReference type="EMBL" id="PIN09392.1"/>
    </source>
</evidence>
<keyword evidence="3" id="KW-1185">Reference proteome</keyword>
<dbReference type="InterPro" id="IPR039928">
    <property type="entry name" value="LNK"/>
</dbReference>
<comment type="caution">
    <text evidence="2">The sequence shown here is derived from an EMBL/GenBank/DDBJ whole genome shotgun (WGS) entry which is preliminary data.</text>
</comment>
<dbReference type="PANTHER" id="PTHR33334:SF5">
    <property type="entry name" value="PROTEIN LNK2"/>
    <property type="match status" value="1"/>
</dbReference>
<dbReference type="GO" id="GO:0006355">
    <property type="term" value="P:regulation of DNA-templated transcription"/>
    <property type="evidence" value="ECO:0007669"/>
    <property type="project" value="InterPro"/>
</dbReference>
<feature type="compositionally biased region" description="Basic and acidic residues" evidence="1">
    <location>
        <begin position="246"/>
        <end position="267"/>
    </location>
</feature>
<reference evidence="3" key="1">
    <citation type="journal article" date="2018" name="Gigascience">
        <title>Genome assembly of the Pink Ipe (Handroanthus impetiginosus, Bignoniaceae), a highly valued, ecologically keystone Neotropical timber forest tree.</title>
        <authorList>
            <person name="Silva-Junior O.B."/>
            <person name="Grattapaglia D."/>
            <person name="Novaes E."/>
            <person name="Collevatti R.G."/>
        </authorList>
    </citation>
    <scope>NUCLEOTIDE SEQUENCE [LARGE SCALE GENOMIC DNA]</scope>
    <source>
        <strain evidence="3">cv. UFG-1</strain>
    </source>
</reference>
<dbReference type="OrthoDB" id="618331at2759"/>